<evidence type="ECO:0000313" key="1">
    <source>
        <dbReference type="EMBL" id="KAA3463365.1"/>
    </source>
</evidence>
<organism evidence="1 2">
    <name type="scientific">Gossypium australe</name>
    <dbReference type="NCBI Taxonomy" id="47621"/>
    <lineage>
        <taxon>Eukaryota</taxon>
        <taxon>Viridiplantae</taxon>
        <taxon>Streptophyta</taxon>
        <taxon>Embryophyta</taxon>
        <taxon>Tracheophyta</taxon>
        <taxon>Spermatophyta</taxon>
        <taxon>Magnoliopsida</taxon>
        <taxon>eudicotyledons</taxon>
        <taxon>Gunneridae</taxon>
        <taxon>Pentapetalae</taxon>
        <taxon>rosids</taxon>
        <taxon>malvids</taxon>
        <taxon>Malvales</taxon>
        <taxon>Malvaceae</taxon>
        <taxon>Malvoideae</taxon>
        <taxon>Gossypium</taxon>
    </lineage>
</organism>
<dbReference type="OrthoDB" id="1869454at2759"/>
<accession>A0A5B6V2L3</accession>
<dbReference type="AlphaFoldDB" id="A0A5B6V2L3"/>
<reference evidence="2" key="1">
    <citation type="journal article" date="2019" name="Plant Biotechnol. J.">
        <title>Genome sequencing of the Australian wild diploid species Gossypium australe highlights disease resistance and delayed gland morphogenesis.</title>
        <authorList>
            <person name="Cai Y."/>
            <person name="Cai X."/>
            <person name="Wang Q."/>
            <person name="Wang P."/>
            <person name="Zhang Y."/>
            <person name="Cai C."/>
            <person name="Xu Y."/>
            <person name="Wang K."/>
            <person name="Zhou Z."/>
            <person name="Wang C."/>
            <person name="Geng S."/>
            <person name="Li B."/>
            <person name="Dong Q."/>
            <person name="Hou Y."/>
            <person name="Wang H."/>
            <person name="Ai P."/>
            <person name="Liu Z."/>
            <person name="Yi F."/>
            <person name="Sun M."/>
            <person name="An G."/>
            <person name="Cheng J."/>
            <person name="Zhang Y."/>
            <person name="Shi Q."/>
            <person name="Xie Y."/>
            <person name="Shi X."/>
            <person name="Chang Y."/>
            <person name="Huang F."/>
            <person name="Chen Y."/>
            <person name="Hong S."/>
            <person name="Mi L."/>
            <person name="Sun Q."/>
            <person name="Zhang L."/>
            <person name="Zhou B."/>
            <person name="Peng R."/>
            <person name="Zhang X."/>
            <person name="Liu F."/>
        </authorList>
    </citation>
    <scope>NUCLEOTIDE SEQUENCE [LARGE SCALE GENOMIC DNA]</scope>
    <source>
        <strain evidence="2">cv. PA1801</strain>
    </source>
</reference>
<proteinExistence type="predicted"/>
<name>A0A5B6V2L3_9ROSI</name>
<dbReference type="Proteomes" id="UP000325315">
    <property type="component" value="Unassembled WGS sequence"/>
</dbReference>
<keyword evidence="2" id="KW-1185">Reference proteome</keyword>
<protein>
    <submittedName>
        <fullName evidence="1">Maf-like protein</fullName>
    </submittedName>
</protein>
<evidence type="ECO:0000313" key="2">
    <source>
        <dbReference type="Proteomes" id="UP000325315"/>
    </source>
</evidence>
<gene>
    <name evidence="1" type="ORF">EPI10_007718</name>
</gene>
<dbReference type="EMBL" id="SMMG02000008">
    <property type="protein sequence ID" value="KAA3463365.1"/>
    <property type="molecule type" value="Genomic_DNA"/>
</dbReference>
<sequence length="94" mass="10868">MKRKKVADERAYGLKEDRNEKAEKKRERFSDQIIEVLTLNLKIGKKIYEFCLKMLLFRLLTRLILVSSSVGSVIASRNNSQEVACTSEDPLYPC</sequence>
<comment type="caution">
    <text evidence="1">The sequence shown here is derived from an EMBL/GenBank/DDBJ whole genome shotgun (WGS) entry which is preliminary data.</text>
</comment>